<reference evidence="1" key="1">
    <citation type="submission" date="2018-02" db="EMBL/GenBank/DDBJ databases">
        <title>Rhizophora mucronata_Transcriptome.</title>
        <authorList>
            <person name="Meera S.P."/>
            <person name="Sreeshan A."/>
            <person name="Augustine A."/>
        </authorList>
    </citation>
    <scope>NUCLEOTIDE SEQUENCE</scope>
    <source>
        <tissue evidence="1">Leaf</tissue>
    </source>
</reference>
<evidence type="ECO:0000313" key="1">
    <source>
        <dbReference type="EMBL" id="MBX51339.1"/>
    </source>
</evidence>
<dbReference type="AlphaFoldDB" id="A0A2P2P9F8"/>
<proteinExistence type="predicted"/>
<organism evidence="1">
    <name type="scientific">Rhizophora mucronata</name>
    <name type="common">Asiatic mangrove</name>
    <dbReference type="NCBI Taxonomy" id="61149"/>
    <lineage>
        <taxon>Eukaryota</taxon>
        <taxon>Viridiplantae</taxon>
        <taxon>Streptophyta</taxon>
        <taxon>Embryophyta</taxon>
        <taxon>Tracheophyta</taxon>
        <taxon>Spermatophyta</taxon>
        <taxon>Magnoliopsida</taxon>
        <taxon>eudicotyledons</taxon>
        <taxon>Gunneridae</taxon>
        <taxon>Pentapetalae</taxon>
        <taxon>rosids</taxon>
        <taxon>fabids</taxon>
        <taxon>Malpighiales</taxon>
        <taxon>Rhizophoraceae</taxon>
        <taxon>Rhizophora</taxon>
    </lineage>
</organism>
<accession>A0A2P2P9F8</accession>
<name>A0A2P2P9F8_RHIMU</name>
<sequence length="110" mass="12686">MPKKKHVKNCASNIQPMHYTHNVIEFSRMPFPSKTQVQSLQKSSFKFHFSPHYCPIATKSGPTSANPIHQKTSFQGHILLLPRLTIRKQSLITQRESIERHAHDTQNCSH</sequence>
<dbReference type="EMBL" id="GGEC01070855">
    <property type="protein sequence ID" value="MBX51339.1"/>
    <property type="molecule type" value="Transcribed_RNA"/>
</dbReference>
<protein>
    <submittedName>
        <fullName evidence="1">Uncharacterized protein</fullName>
    </submittedName>
</protein>